<evidence type="ECO:0000256" key="5">
    <source>
        <dbReference type="ARBA" id="ARBA00022692"/>
    </source>
</evidence>
<dbReference type="NCBIfam" id="TIGR00054">
    <property type="entry name" value="RIP metalloprotease RseP"/>
    <property type="match status" value="1"/>
</dbReference>
<evidence type="ECO:0000259" key="12">
    <source>
        <dbReference type="PROSITE" id="PS50106"/>
    </source>
</evidence>
<name>A0A6P1Y0N3_9SPIR</name>
<dbReference type="CDD" id="cd06163">
    <property type="entry name" value="S2P-M50_PDZ_RseP-like"/>
    <property type="match status" value="1"/>
</dbReference>
<evidence type="ECO:0000256" key="1">
    <source>
        <dbReference type="ARBA" id="ARBA00001947"/>
    </source>
</evidence>
<feature type="transmembrane region" description="Helical" evidence="11">
    <location>
        <begin position="100"/>
        <end position="124"/>
    </location>
</feature>
<dbReference type="RefSeq" id="WP_162663665.1">
    <property type="nucleotide sequence ID" value="NZ_CP048020.1"/>
</dbReference>
<dbReference type="InterPro" id="IPR036034">
    <property type="entry name" value="PDZ_sf"/>
</dbReference>
<dbReference type="PANTHER" id="PTHR42837">
    <property type="entry name" value="REGULATOR OF SIGMA-E PROTEASE RSEP"/>
    <property type="match status" value="1"/>
</dbReference>
<evidence type="ECO:0000256" key="3">
    <source>
        <dbReference type="ARBA" id="ARBA00007931"/>
    </source>
</evidence>
<accession>A0A6P1Y0N3</accession>
<dbReference type="Pfam" id="PF17820">
    <property type="entry name" value="PDZ_6"/>
    <property type="match status" value="2"/>
</dbReference>
<dbReference type="PANTHER" id="PTHR42837:SF2">
    <property type="entry name" value="MEMBRANE METALLOPROTEASE ARASP2, CHLOROPLASTIC-RELATED"/>
    <property type="match status" value="1"/>
</dbReference>
<dbReference type="SMART" id="SM00228">
    <property type="entry name" value="PDZ"/>
    <property type="match status" value="2"/>
</dbReference>
<comment type="cofactor">
    <cofactor evidence="1 11">
        <name>Zn(2+)</name>
        <dbReference type="ChEBI" id="CHEBI:29105"/>
    </cofactor>
</comment>
<dbReference type="InterPro" id="IPR041489">
    <property type="entry name" value="PDZ_6"/>
</dbReference>
<reference evidence="13 14" key="1">
    <citation type="submission" date="2020-01" db="EMBL/GenBank/DDBJ databases">
        <title>Complete genome sequence of a human oral phylogroup 1 Treponema sp. strain ATCC 700766, originally isolated from periodontitis dental plaque.</title>
        <authorList>
            <person name="Chan Y."/>
            <person name="Huo Y.-B."/>
            <person name="Yu X.-L."/>
            <person name="Zeng H."/>
            <person name="Leung W.-K."/>
            <person name="Watt R.M."/>
        </authorList>
    </citation>
    <scope>NUCLEOTIDE SEQUENCE [LARGE SCALE GENOMIC DNA]</scope>
    <source>
        <strain evidence="13 14">OMZ 804</strain>
    </source>
</reference>
<dbReference type="GO" id="GO:0004222">
    <property type="term" value="F:metalloendopeptidase activity"/>
    <property type="evidence" value="ECO:0007669"/>
    <property type="project" value="InterPro"/>
</dbReference>
<gene>
    <name evidence="13" type="primary">rseP</name>
    <name evidence="13" type="ORF">GWP43_07630</name>
</gene>
<evidence type="ECO:0000256" key="9">
    <source>
        <dbReference type="ARBA" id="ARBA00023049"/>
    </source>
</evidence>
<proteinExistence type="inferred from homology"/>
<evidence type="ECO:0000256" key="8">
    <source>
        <dbReference type="ARBA" id="ARBA00022989"/>
    </source>
</evidence>
<keyword evidence="9 11" id="KW-0482">Metalloprotease</keyword>
<dbReference type="EC" id="3.4.24.-" evidence="11"/>
<feature type="domain" description="PDZ" evidence="12">
    <location>
        <begin position="185"/>
        <end position="289"/>
    </location>
</feature>
<evidence type="ECO:0000256" key="7">
    <source>
        <dbReference type="ARBA" id="ARBA00022833"/>
    </source>
</evidence>
<feature type="transmembrane region" description="Helical" evidence="11">
    <location>
        <begin position="421"/>
        <end position="443"/>
    </location>
</feature>
<feature type="transmembrane region" description="Helical" evidence="11">
    <location>
        <begin position="6"/>
        <end position="25"/>
    </location>
</feature>
<evidence type="ECO:0000313" key="14">
    <source>
        <dbReference type="Proteomes" id="UP000464374"/>
    </source>
</evidence>
<dbReference type="KEGG" id="trz:GWP43_07630"/>
<keyword evidence="8 11" id="KW-1133">Transmembrane helix</keyword>
<evidence type="ECO:0000256" key="2">
    <source>
        <dbReference type="ARBA" id="ARBA00004141"/>
    </source>
</evidence>
<sequence>MLKFLIGLPVLGIVVFIHELGHFIAAKLCGVSVESFSIGWGPVLLHKKFGATDYRLSAIPLGGYCGMKGEHAFREAYEKKLPSVPKEEGSLFAAHPFKRILIAFAGPFANLLLAAAALAMISGLGRTYYTTDNRIVPVYCLDSSDQSPARTAGLQIGDRILQINDQKTANFADIQQIIALHPEESLTMLIERGGEQLSMTIRPDLNKKTGAGQVGIYRYVPLEVASVRKDSAADLAGIKAGDRLTGIDGTALDNQMALIYFFRDYTQKTALFELIRDGERIELPVNLVRTENGSVDLGLNWAYITVTEKGTGFIASLRQGIVQTGELTAVTLKSLGLLFKGVNMTDAVAGPVRISSMIGSLAADGFSENTRAGFVNIAEIVAVICVSLFLMNLLPIPILDGGLIFTAFIECIVRRQIPPRVLYYLQFVGFAFIAVLFFFALWADILYIMK</sequence>
<protein>
    <recommendedName>
        <fullName evidence="11">Zinc metalloprotease</fullName>
        <ecNumber evidence="11">3.4.24.-</ecNumber>
    </recommendedName>
</protein>
<dbReference type="InterPro" id="IPR004387">
    <property type="entry name" value="Pept_M50_Zn"/>
</dbReference>
<dbReference type="GO" id="GO:0046872">
    <property type="term" value="F:metal ion binding"/>
    <property type="evidence" value="ECO:0007669"/>
    <property type="project" value="UniProtKB-KW"/>
</dbReference>
<dbReference type="Proteomes" id="UP000464374">
    <property type="component" value="Chromosome"/>
</dbReference>
<keyword evidence="10 11" id="KW-0472">Membrane</keyword>
<keyword evidence="6 11" id="KW-0378">Hydrolase</keyword>
<dbReference type="GO" id="GO:0016020">
    <property type="term" value="C:membrane"/>
    <property type="evidence" value="ECO:0007669"/>
    <property type="project" value="UniProtKB-SubCell"/>
</dbReference>
<evidence type="ECO:0000256" key="6">
    <source>
        <dbReference type="ARBA" id="ARBA00022801"/>
    </source>
</evidence>
<comment type="subcellular location">
    <subcellularLocation>
        <location evidence="2">Membrane</location>
        <topology evidence="2">Multi-pass membrane protein</topology>
    </subcellularLocation>
</comment>
<keyword evidence="7 11" id="KW-0862">Zinc</keyword>
<dbReference type="SUPFAM" id="SSF50156">
    <property type="entry name" value="PDZ domain-like"/>
    <property type="match status" value="2"/>
</dbReference>
<evidence type="ECO:0000256" key="10">
    <source>
        <dbReference type="ARBA" id="ARBA00023136"/>
    </source>
</evidence>
<dbReference type="GO" id="GO:0006508">
    <property type="term" value="P:proteolysis"/>
    <property type="evidence" value="ECO:0007669"/>
    <property type="project" value="UniProtKB-KW"/>
</dbReference>
<keyword evidence="5 11" id="KW-0812">Transmembrane</keyword>
<dbReference type="CDD" id="cd23081">
    <property type="entry name" value="cpPDZ_EcRseP-like"/>
    <property type="match status" value="1"/>
</dbReference>
<evidence type="ECO:0000313" key="13">
    <source>
        <dbReference type="EMBL" id="QHX43338.1"/>
    </source>
</evidence>
<dbReference type="InterPro" id="IPR008915">
    <property type="entry name" value="Peptidase_M50"/>
</dbReference>
<evidence type="ECO:0000256" key="11">
    <source>
        <dbReference type="RuleBase" id="RU362031"/>
    </source>
</evidence>
<keyword evidence="4 13" id="KW-0645">Protease</keyword>
<dbReference type="PROSITE" id="PS50106">
    <property type="entry name" value="PDZ"/>
    <property type="match status" value="1"/>
</dbReference>
<dbReference type="InterPro" id="IPR001478">
    <property type="entry name" value="PDZ"/>
</dbReference>
<feature type="transmembrane region" description="Helical" evidence="11">
    <location>
        <begin position="380"/>
        <end position="409"/>
    </location>
</feature>
<dbReference type="EMBL" id="CP048020">
    <property type="protein sequence ID" value="QHX43338.1"/>
    <property type="molecule type" value="Genomic_DNA"/>
</dbReference>
<organism evidence="13 14">
    <name type="scientific">Treponema vincentii</name>
    <dbReference type="NCBI Taxonomy" id="69710"/>
    <lineage>
        <taxon>Bacteria</taxon>
        <taxon>Pseudomonadati</taxon>
        <taxon>Spirochaetota</taxon>
        <taxon>Spirochaetia</taxon>
        <taxon>Spirochaetales</taxon>
        <taxon>Treponemataceae</taxon>
        <taxon>Treponema</taxon>
    </lineage>
</organism>
<dbReference type="AlphaFoldDB" id="A0A6P1Y0N3"/>
<evidence type="ECO:0000256" key="4">
    <source>
        <dbReference type="ARBA" id="ARBA00022670"/>
    </source>
</evidence>
<dbReference type="Pfam" id="PF02163">
    <property type="entry name" value="Peptidase_M50"/>
    <property type="match status" value="1"/>
</dbReference>
<dbReference type="Gene3D" id="2.30.42.10">
    <property type="match status" value="2"/>
</dbReference>
<comment type="similarity">
    <text evidence="3 11">Belongs to the peptidase M50B family.</text>
</comment>
<keyword evidence="11" id="KW-0479">Metal-binding</keyword>